<dbReference type="GO" id="GO:0000176">
    <property type="term" value="C:nuclear exosome (RNase complex)"/>
    <property type="evidence" value="ECO:0007669"/>
    <property type="project" value="TreeGrafter"/>
</dbReference>
<dbReference type="InterPro" id="IPR036345">
    <property type="entry name" value="ExoRNase_PH_dom2_sf"/>
</dbReference>
<evidence type="ECO:0000256" key="5">
    <source>
        <dbReference type="ARBA" id="ARBA00022552"/>
    </source>
</evidence>
<evidence type="ECO:0000256" key="8">
    <source>
        <dbReference type="ARBA" id="ARBA00023242"/>
    </source>
</evidence>
<dbReference type="OMA" id="FKQGECG"/>
<dbReference type="InParanoid" id="G0NR05"/>
<dbReference type="EMBL" id="GL379929">
    <property type="protein sequence ID" value="EGT36013.1"/>
    <property type="molecule type" value="Genomic_DNA"/>
</dbReference>
<dbReference type="PANTHER" id="PTHR11097">
    <property type="entry name" value="EXOSOME COMPLEX EXONUCLEASE RIBOSOMAL RNA PROCESSING PROTEIN"/>
    <property type="match status" value="1"/>
</dbReference>
<dbReference type="PANTHER" id="PTHR11097:SF9">
    <property type="entry name" value="EXOSOME COMPLEX COMPONENT RRP43"/>
    <property type="match status" value="1"/>
</dbReference>
<protein>
    <recommendedName>
        <fullName evidence="11">Ribosomal RNA-processing protein 43</fullName>
    </recommendedName>
</protein>
<dbReference type="GO" id="GO:0071028">
    <property type="term" value="P:nuclear mRNA surveillance"/>
    <property type="evidence" value="ECO:0007669"/>
    <property type="project" value="TreeGrafter"/>
</dbReference>
<keyword evidence="6" id="KW-0271">Exosome</keyword>
<evidence type="ECO:0008006" key="11">
    <source>
        <dbReference type="Google" id="ProtNLM"/>
    </source>
</evidence>
<dbReference type="GO" id="GO:0016075">
    <property type="term" value="P:rRNA catabolic process"/>
    <property type="evidence" value="ECO:0007669"/>
    <property type="project" value="TreeGrafter"/>
</dbReference>
<sequence>MSSEVLRGIDPLGYLTTFFREGVFPDGRGLLDEQKLVFKQGECGGVGSSVVSTQGVTVSCTIEASVSLVSDGQLINIQIEPSQQLSEKEAEDFNNLLLPLFTNGSFILRENLRCLDVNGKALPLEWQFLITVKVLCLEGNLLDAVVCAIGAALADTKLPSIVLNHSEGDESAIEKSQIQADYGTIHKLILEEPLMCCSFGVFVDNDSKKKSEILLMTPDIEATSVCRATCSVVIGKGDRIALVRERGRITSFSLLKKMCQITAERRHKLVEALRTA</sequence>
<evidence type="ECO:0000256" key="7">
    <source>
        <dbReference type="ARBA" id="ARBA00022884"/>
    </source>
</evidence>
<dbReference type="InterPro" id="IPR020568">
    <property type="entry name" value="Ribosomal_Su5_D2-typ_SF"/>
</dbReference>
<accession>G0NR05</accession>
<dbReference type="GO" id="GO:0034475">
    <property type="term" value="P:U4 snRNA 3'-end processing"/>
    <property type="evidence" value="ECO:0007669"/>
    <property type="project" value="TreeGrafter"/>
</dbReference>
<evidence type="ECO:0000256" key="4">
    <source>
        <dbReference type="ARBA" id="ARBA00022490"/>
    </source>
</evidence>
<evidence type="ECO:0000313" key="9">
    <source>
        <dbReference type="EMBL" id="EGT36013.1"/>
    </source>
</evidence>
<comment type="subcellular location">
    <subcellularLocation>
        <location evidence="1">Cytoplasm</location>
    </subcellularLocation>
    <subcellularLocation>
        <location evidence="2">Nucleus</location>
        <location evidence="2">Nucleolus</location>
    </subcellularLocation>
</comment>
<dbReference type="GO" id="GO:0034476">
    <property type="term" value="P:U5 snRNA 3'-end processing"/>
    <property type="evidence" value="ECO:0007669"/>
    <property type="project" value="TreeGrafter"/>
</dbReference>
<keyword evidence="8" id="KW-0539">Nucleus</keyword>
<gene>
    <name evidence="9" type="ORF">CAEBREN_23996</name>
</gene>
<proteinExistence type="inferred from homology"/>
<dbReference type="HOGENOM" id="CLU_065655_0_0_1"/>
<keyword evidence="4" id="KW-0963">Cytoplasm</keyword>
<dbReference type="GO" id="GO:0000467">
    <property type="term" value="P:exonucleolytic trimming to generate mature 3'-end of 5.8S rRNA from tricistronic rRNA transcript (SSU-rRNA, 5.8S rRNA, LSU-rRNA)"/>
    <property type="evidence" value="ECO:0007669"/>
    <property type="project" value="TreeGrafter"/>
</dbReference>
<dbReference type="GO" id="GO:0035925">
    <property type="term" value="F:mRNA 3'-UTR AU-rich region binding"/>
    <property type="evidence" value="ECO:0007669"/>
    <property type="project" value="TreeGrafter"/>
</dbReference>
<dbReference type="FunCoup" id="G0NR05">
    <property type="interactions" value="103"/>
</dbReference>
<dbReference type="STRING" id="135651.G0NR05"/>
<name>G0NR05_CAEBE</name>
<dbReference type="SUPFAM" id="SSF55666">
    <property type="entry name" value="Ribonuclease PH domain 2-like"/>
    <property type="match status" value="1"/>
</dbReference>
<keyword evidence="10" id="KW-1185">Reference proteome</keyword>
<dbReference type="Gene3D" id="3.30.230.70">
    <property type="entry name" value="GHMP Kinase, N-terminal domain"/>
    <property type="match status" value="1"/>
</dbReference>
<dbReference type="Proteomes" id="UP000008068">
    <property type="component" value="Unassembled WGS sequence"/>
</dbReference>
<evidence type="ECO:0000256" key="2">
    <source>
        <dbReference type="ARBA" id="ARBA00004604"/>
    </source>
</evidence>
<dbReference type="GO" id="GO:0005730">
    <property type="term" value="C:nucleolus"/>
    <property type="evidence" value="ECO:0007669"/>
    <property type="project" value="UniProtKB-SubCell"/>
</dbReference>
<dbReference type="InterPro" id="IPR027408">
    <property type="entry name" value="PNPase/RNase_PH_dom_sf"/>
</dbReference>
<dbReference type="GO" id="GO:0071035">
    <property type="term" value="P:nuclear polyadenylation-dependent rRNA catabolic process"/>
    <property type="evidence" value="ECO:0007669"/>
    <property type="project" value="TreeGrafter"/>
</dbReference>
<reference evidence="10" key="1">
    <citation type="submission" date="2011-07" db="EMBL/GenBank/DDBJ databases">
        <authorList>
            <consortium name="Caenorhabditis brenneri Sequencing and Analysis Consortium"/>
            <person name="Wilson R.K."/>
        </authorList>
    </citation>
    <scope>NUCLEOTIDE SEQUENCE [LARGE SCALE GENOMIC DNA]</scope>
    <source>
        <strain evidence="10">PB2801</strain>
    </source>
</reference>
<dbReference type="OrthoDB" id="45882at2759"/>
<evidence type="ECO:0000256" key="3">
    <source>
        <dbReference type="ARBA" id="ARBA00006678"/>
    </source>
</evidence>
<keyword evidence="7" id="KW-0694">RNA-binding</keyword>
<dbReference type="SUPFAM" id="SSF54211">
    <property type="entry name" value="Ribosomal protein S5 domain 2-like"/>
    <property type="match status" value="1"/>
</dbReference>
<dbReference type="InterPro" id="IPR050590">
    <property type="entry name" value="Exosome_comp_Rrp42_subfam"/>
</dbReference>
<evidence type="ECO:0000313" key="10">
    <source>
        <dbReference type="Proteomes" id="UP000008068"/>
    </source>
</evidence>
<dbReference type="eggNOG" id="ENOG502SE9J">
    <property type="taxonomic scope" value="Eukaryota"/>
</dbReference>
<comment type="similarity">
    <text evidence="3">Belongs to the RNase PH family.</text>
</comment>
<organism evidence="10">
    <name type="scientific">Caenorhabditis brenneri</name>
    <name type="common">Nematode worm</name>
    <dbReference type="NCBI Taxonomy" id="135651"/>
    <lineage>
        <taxon>Eukaryota</taxon>
        <taxon>Metazoa</taxon>
        <taxon>Ecdysozoa</taxon>
        <taxon>Nematoda</taxon>
        <taxon>Chromadorea</taxon>
        <taxon>Rhabditida</taxon>
        <taxon>Rhabditina</taxon>
        <taxon>Rhabditomorpha</taxon>
        <taxon>Rhabditoidea</taxon>
        <taxon>Rhabditidae</taxon>
        <taxon>Peloderinae</taxon>
        <taxon>Caenorhabditis</taxon>
    </lineage>
</organism>
<dbReference type="GO" id="GO:0000177">
    <property type="term" value="C:cytoplasmic exosome (RNase complex)"/>
    <property type="evidence" value="ECO:0007669"/>
    <property type="project" value="TreeGrafter"/>
</dbReference>
<keyword evidence="5" id="KW-0698">rRNA processing</keyword>
<dbReference type="GO" id="GO:0071038">
    <property type="term" value="P:TRAMP-dependent tRNA surveillance pathway"/>
    <property type="evidence" value="ECO:0007669"/>
    <property type="project" value="TreeGrafter"/>
</dbReference>
<dbReference type="GO" id="GO:0034473">
    <property type="term" value="P:U1 snRNA 3'-end processing"/>
    <property type="evidence" value="ECO:0007669"/>
    <property type="project" value="TreeGrafter"/>
</dbReference>
<evidence type="ECO:0000256" key="6">
    <source>
        <dbReference type="ARBA" id="ARBA00022835"/>
    </source>
</evidence>
<evidence type="ECO:0000256" key="1">
    <source>
        <dbReference type="ARBA" id="ARBA00004496"/>
    </source>
</evidence>
<dbReference type="AlphaFoldDB" id="G0NR05"/>